<protein>
    <submittedName>
        <fullName evidence="4">GNAT superfamily N-acetyltransferase</fullName>
    </submittedName>
</protein>
<keyword evidence="5" id="KW-1185">Reference proteome</keyword>
<dbReference type="CDD" id="cd04301">
    <property type="entry name" value="NAT_SF"/>
    <property type="match status" value="1"/>
</dbReference>
<comment type="caution">
    <text evidence="4">The sequence shown here is derived from an EMBL/GenBank/DDBJ whole genome shotgun (WGS) entry which is preliminary data.</text>
</comment>
<dbReference type="Proteomes" id="UP001228905">
    <property type="component" value="Unassembled WGS sequence"/>
</dbReference>
<evidence type="ECO:0000259" key="3">
    <source>
        <dbReference type="PROSITE" id="PS51186"/>
    </source>
</evidence>
<dbReference type="InterPro" id="IPR016181">
    <property type="entry name" value="Acyl_CoA_acyltransferase"/>
</dbReference>
<evidence type="ECO:0000256" key="1">
    <source>
        <dbReference type="ARBA" id="ARBA00022679"/>
    </source>
</evidence>
<dbReference type="EMBL" id="JAUSVS010000002">
    <property type="protein sequence ID" value="MDQ0463390.1"/>
    <property type="molecule type" value="Genomic_DNA"/>
</dbReference>
<dbReference type="Gene3D" id="3.40.630.30">
    <property type="match status" value="1"/>
</dbReference>
<proteinExistence type="predicted"/>
<dbReference type="InterPro" id="IPR000182">
    <property type="entry name" value="GNAT_dom"/>
</dbReference>
<dbReference type="PROSITE" id="PS51186">
    <property type="entry name" value="GNAT"/>
    <property type="match status" value="1"/>
</dbReference>
<name>A0ABU0IMZ6_9CAUL</name>
<feature type="domain" description="N-acetyltransferase" evidence="3">
    <location>
        <begin position="8"/>
        <end position="155"/>
    </location>
</feature>
<sequence length="158" mass="16811">MPGLSRLARLRPPQPDELAALSDLCLRSKAWWGYDAAFLAACLGELTLTPEELDRDAIIVAELSGRPAGVAQVAVTDREASLEKLFVEPEAIGEGLGALLFDWCAAAAAERGADHMVIESDPGAADFYRRMGARDDGLAPSGSVPGRKLPRLRLEIGA</sequence>
<evidence type="ECO:0000313" key="4">
    <source>
        <dbReference type="EMBL" id="MDQ0463390.1"/>
    </source>
</evidence>
<evidence type="ECO:0000256" key="2">
    <source>
        <dbReference type="ARBA" id="ARBA00023315"/>
    </source>
</evidence>
<keyword evidence="1" id="KW-0808">Transferase</keyword>
<dbReference type="Pfam" id="PF13508">
    <property type="entry name" value="Acetyltransf_7"/>
    <property type="match status" value="1"/>
</dbReference>
<gene>
    <name evidence="4" type="ORF">QO010_001161</name>
</gene>
<organism evidence="4 5">
    <name type="scientific">Caulobacter ginsengisoli</name>
    <dbReference type="NCBI Taxonomy" id="400775"/>
    <lineage>
        <taxon>Bacteria</taxon>
        <taxon>Pseudomonadati</taxon>
        <taxon>Pseudomonadota</taxon>
        <taxon>Alphaproteobacteria</taxon>
        <taxon>Caulobacterales</taxon>
        <taxon>Caulobacteraceae</taxon>
        <taxon>Caulobacter</taxon>
    </lineage>
</organism>
<dbReference type="InterPro" id="IPR050832">
    <property type="entry name" value="Bact_Acetyltransf"/>
</dbReference>
<dbReference type="RefSeq" id="WP_307347242.1">
    <property type="nucleotide sequence ID" value="NZ_JAUSVS010000002.1"/>
</dbReference>
<dbReference type="PANTHER" id="PTHR43877:SF2">
    <property type="entry name" value="AMINOALKYLPHOSPHONATE N-ACETYLTRANSFERASE-RELATED"/>
    <property type="match status" value="1"/>
</dbReference>
<keyword evidence="2" id="KW-0012">Acyltransferase</keyword>
<accession>A0ABU0IMZ6</accession>
<dbReference type="SUPFAM" id="SSF55729">
    <property type="entry name" value="Acyl-CoA N-acyltransferases (Nat)"/>
    <property type="match status" value="1"/>
</dbReference>
<evidence type="ECO:0000313" key="5">
    <source>
        <dbReference type="Proteomes" id="UP001228905"/>
    </source>
</evidence>
<reference evidence="4 5" key="1">
    <citation type="submission" date="2023-07" db="EMBL/GenBank/DDBJ databases">
        <title>Genomic Encyclopedia of Type Strains, Phase IV (KMG-IV): sequencing the most valuable type-strain genomes for metagenomic binning, comparative biology and taxonomic classification.</title>
        <authorList>
            <person name="Goeker M."/>
        </authorList>
    </citation>
    <scope>NUCLEOTIDE SEQUENCE [LARGE SCALE GENOMIC DNA]</scope>
    <source>
        <strain evidence="4 5">DSM 18695</strain>
    </source>
</reference>
<dbReference type="PANTHER" id="PTHR43877">
    <property type="entry name" value="AMINOALKYLPHOSPHONATE N-ACETYLTRANSFERASE-RELATED-RELATED"/>
    <property type="match status" value="1"/>
</dbReference>